<reference evidence="3" key="1">
    <citation type="submission" date="2019-05" db="EMBL/GenBank/DDBJ databases">
        <title>Annotation for the trematode Fasciolopsis buski.</title>
        <authorList>
            <person name="Choi Y.-J."/>
        </authorList>
    </citation>
    <scope>NUCLEOTIDE SEQUENCE</scope>
    <source>
        <strain evidence="3">HT</strain>
        <tissue evidence="3">Whole worm</tissue>
    </source>
</reference>
<evidence type="ECO:0000313" key="3">
    <source>
        <dbReference type="EMBL" id="KAA0185928.1"/>
    </source>
</evidence>
<accession>A0A8E0RM29</accession>
<evidence type="ECO:0000256" key="1">
    <source>
        <dbReference type="SAM" id="Coils"/>
    </source>
</evidence>
<name>A0A8E0RM29_9TREM</name>
<dbReference type="AlphaFoldDB" id="A0A8E0RM29"/>
<keyword evidence="4" id="KW-1185">Reference proteome</keyword>
<gene>
    <name evidence="3" type="ORF">FBUS_04592</name>
</gene>
<dbReference type="Proteomes" id="UP000728185">
    <property type="component" value="Unassembled WGS sequence"/>
</dbReference>
<feature type="compositionally biased region" description="Basic and acidic residues" evidence="2">
    <location>
        <begin position="644"/>
        <end position="656"/>
    </location>
</feature>
<comment type="caution">
    <text evidence="3">The sequence shown here is derived from an EMBL/GenBank/DDBJ whole genome shotgun (WGS) entry which is preliminary data.</text>
</comment>
<dbReference type="EMBL" id="LUCM01010101">
    <property type="protein sequence ID" value="KAA0185928.1"/>
    <property type="molecule type" value="Genomic_DNA"/>
</dbReference>
<protein>
    <recommendedName>
        <fullName evidence="5">Coiled-coil alpha-helical rod protein 1</fullName>
    </recommendedName>
</protein>
<sequence>MDDSGDVLLPPSAFHATQGISSSSQFSSTNTNGNKHLPTPTIGHIAVSTTQTDTREKDDPNSSQQVASLLARLNTAEAQLYIMEEQLRVSHEEKVHLQRSVNEARLQAQHLRTYYQSHMGLEAEKLAPESEGTTGRNRSTNPLEARVNELTSQIEIMKRENAQIKSELELSVLRSNSLDAALKLQDKKRFLPTTSGTAQDETNEKVFCYWRGHVLRLLMQLEQGKVEREHSNGRMDRMRKELEKRSNDTQLELEATQHKLQASDAALTAVKGRAEISLQILLEAYDIRLPFTAMRFQLLASEFHRQSSRLQTLEANASKERQNMLSSLRSIKTALISLGERVEKFAHESTEIRSDTHGDVSISMPYFVRRLRHLERRLSFANNRLPLLRTQLALRSLTVSDRCDGWTQTEVLSVGGPQTALNKLELEELLAHTQNELRQCVFERDCALKALEQSALSFRERVRAAEEEVHAEVVSLRDLVAILENDLKNKQEELTECQIRLDSAKREQANIQQDAANEQAHLRTQLADVQKQLNKAMTDLKRTERLLEREADERRIHASEVEKSYKSRIETLEQALRSFQPDSYNWYVARADPGNTMVDTRATADSGECVTSAQLEALTTSIGQLARLADCLKSSNESSDAENDQPKEELQSTREI</sequence>
<evidence type="ECO:0008006" key="5">
    <source>
        <dbReference type="Google" id="ProtNLM"/>
    </source>
</evidence>
<evidence type="ECO:0000313" key="4">
    <source>
        <dbReference type="Proteomes" id="UP000728185"/>
    </source>
</evidence>
<feature type="region of interest" description="Disordered" evidence="2">
    <location>
        <begin position="633"/>
        <end position="656"/>
    </location>
</feature>
<dbReference type="OrthoDB" id="6253628at2759"/>
<evidence type="ECO:0000256" key="2">
    <source>
        <dbReference type="SAM" id="MobiDB-lite"/>
    </source>
</evidence>
<keyword evidence="1" id="KW-0175">Coiled coil</keyword>
<proteinExistence type="predicted"/>
<feature type="coiled-coil region" evidence="1">
    <location>
        <begin position="448"/>
        <end position="553"/>
    </location>
</feature>
<organism evidence="3 4">
    <name type="scientific">Fasciolopsis buskii</name>
    <dbReference type="NCBI Taxonomy" id="27845"/>
    <lineage>
        <taxon>Eukaryota</taxon>
        <taxon>Metazoa</taxon>
        <taxon>Spiralia</taxon>
        <taxon>Lophotrochozoa</taxon>
        <taxon>Platyhelminthes</taxon>
        <taxon>Trematoda</taxon>
        <taxon>Digenea</taxon>
        <taxon>Plagiorchiida</taxon>
        <taxon>Echinostomata</taxon>
        <taxon>Echinostomatoidea</taxon>
        <taxon>Fasciolidae</taxon>
        <taxon>Fasciolopsis</taxon>
    </lineage>
</organism>
<feature type="region of interest" description="Disordered" evidence="2">
    <location>
        <begin position="1"/>
        <end position="43"/>
    </location>
</feature>